<proteinExistence type="inferred from homology"/>
<dbReference type="GO" id="GO:0003810">
    <property type="term" value="F:protein-glutamine gamma-glutamyltransferase activity"/>
    <property type="evidence" value="ECO:0007669"/>
    <property type="project" value="TreeGrafter"/>
</dbReference>
<dbReference type="PANTHER" id="PTHR11590:SF40">
    <property type="entry name" value="HEMOCYTE PROTEIN-GLUTAMINE GAMMA-GLUTAMYLTRANSFERASE-LIKE PROTEIN"/>
    <property type="match status" value="1"/>
</dbReference>
<dbReference type="OrthoDB" id="437511at2759"/>
<accession>A0A443S4Z4</accession>
<dbReference type="EMBL" id="NCKV01008273">
    <property type="protein sequence ID" value="RWS22628.1"/>
    <property type="molecule type" value="Genomic_DNA"/>
</dbReference>
<dbReference type="Gene3D" id="2.60.40.10">
    <property type="entry name" value="Immunoglobulins"/>
    <property type="match status" value="1"/>
</dbReference>
<feature type="transmembrane region" description="Helical" evidence="2">
    <location>
        <begin position="6"/>
        <end position="27"/>
    </location>
</feature>
<dbReference type="InterPro" id="IPR013783">
    <property type="entry name" value="Ig-like_fold"/>
</dbReference>
<dbReference type="VEuPathDB" id="VectorBase:LDEU009412"/>
<comment type="similarity">
    <text evidence="1">Belongs to the transglutaminase superfamily. Transglutaminase family.</text>
</comment>
<dbReference type="PANTHER" id="PTHR11590">
    <property type="entry name" value="PROTEIN-GLUTAMINE GAMMA-GLUTAMYLTRANSFERASE"/>
    <property type="match status" value="1"/>
</dbReference>
<reference evidence="4 5" key="1">
    <citation type="journal article" date="2018" name="Gigascience">
        <title>Genomes of trombidid mites reveal novel predicted allergens and laterally-transferred genes associated with secondary metabolism.</title>
        <authorList>
            <person name="Dong X."/>
            <person name="Chaisiri K."/>
            <person name="Xia D."/>
            <person name="Armstrong S.D."/>
            <person name="Fang Y."/>
            <person name="Donnelly M.J."/>
            <person name="Kadowaki T."/>
            <person name="McGarry J.W."/>
            <person name="Darby A.C."/>
            <person name="Makepeace B.L."/>
        </authorList>
    </citation>
    <scope>NUCLEOTIDE SEQUENCE [LARGE SCALE GENOMIC DNA]</scope>
    <source>
        <strain evidence="4">UoL-UT</strain>
    </source>
</reference>
<dbReference type="AlphaFoldDB" id="A0A443S4Z4"/>
<feature type="domain" description="Transglutaminase N-terminal" evidence="3">
    <location>
        <begin position="36"/>
        <end position="127"/>
    </location>
</feature>
<evidence type="ECO:0000256" key="2">
    <source>
        <dbReference type="SAM" id="Phobius"/>
    </source>
</evidence>
<dbReference type="InterPro" id="IPR001102">
    <property type="entry name" value="Transglutaminase_N"/>
</dbReference>
<comment type="caution">
    <text evidence="4">The sequence shown here is derived from an EMBL/GenBank/DDBJ whole genome shotgun (WGS) entry which is preliminary data.</text>
</comment>
<dbReference type="SUPFAM" id="SSF81296">
    <property type="entry name" value="E set domains"/>
    <property type="match status" value="1"/>
</dbReference>
<evidence type="ECO:0000256" key="1">
    <source>
        <dbReference type="ARBA" id="ARBA00005968"/>
    </source>
</evidence>
<dbReference type="InterPro" id="IPR014756">
    <property type="entry name" value="Ig_E-set"/>
</dbReference>
<gene>
    <name evidence="4" type="ORF">B4U80_13523</name>
</gene>
<dbReference type="Gene3D" id="3.90.260.10">
    <property type="entry name" value="Transglutaminase-like"/>
    <property type="match status" value="1"/>
</dbReference>
<protein>
    <submittedName>
        <fullName evidence="4">Protein-glutamine gamma-glutamyltransferase 2-like protein</fullName>
    </submittedName>
</protein>
<dbReference type="Pfam" id="PF00868">
    <property type="entry name" value="Transglut_N"/>
    <property type="match status" value="1"/>
</dbReference>
<dbReference type="InterPro" id="IPR036985">
    <property type="entry name" value="Transglutaminase-like_sf"/>
</dbReference>
<dbReference type="STRING" id="299467.A0A443S4Z4"/>
<dbReference type="InterPro" id="IPR050779">
    <property type="entry name" value="Transglutaminase"/>
</dbReference>
<evidence type="ECO:0000313" key="4">
    <source>
        <dbReference type="EMBL" id="RWS22628.1"/>
    </source>
</evidence>
<keyword evidence="5" id="KW-1185">Reference proteome</keyword>
<dbReference type="Proteomes" id="UP000288716">
    <property type="component" value="Unassembled WGS sequence"/>
</dbReference>
<feature type="non-terminal residue" evidence="4">
    <location>
        <position position="227"/>
    </location>
</feature>
<keyword evidence="4" id="KW-0808">Transferase</keyword>
<name>A0A443S4Z4_9ACAR</name>
<organism evidence="4 5">
    <name type="scientific">Leptotrombidium deliense</name>
    <dbReference type="NCBI Taxonomy" id="299467"/>
    <lineage>
        <taxon>Eukaryota</taxon>
        <taxon>Metazoa</taxon>
        <taxon>Ecdysozoa</taxon>
        <taxon>Arthropoda</taxon>
        <taxon>Chelicerata</taxon>
        <taxon>Arachnida</taxon>
        <taxon>Acari</taxon>
        <taxon>Acariformes</taxon>
        <taxon>Trombidiformes</taxon>
        <taxon>Prostigmata</taxon>
        <taxon>Anystina</taxon>
        <taxon>Parasitengona</taxon>
        <taxon>Trombiculoidea</taxon>
        <taxon>Trombiculidae</taxon>
        <taxon>Leptotrombidium</taxon>
    </lineage>
</organism>
<evidence type="ECO:0000313" key="5">
    <source>
        <dbReference type="Proteomes" id="UP000288716"/>
    </source>
</evidence>
<keyword evidence="2" id="KW-0472">Membrane</keyword>
<sequence length="227" mass="25780">MVQVKLVIIIYLYIMSGVSSIITSIDFQPVQFREQMTDQFYADGSGLSNIIVRRGNKFRFTVQMNERLASMNIEVQLTFITNKDKMLISLPGSQGWNIKQTVTDEAIFAIISIPAFSPVGKWSVKIVLKNNVTTMESFDVPNDLIILFNPWSKADDVYFPVKNKLNEYLLSENGFIYQYDWNEYVSIPWIFGQPIVLTAVLYALQGVELAAADRGDIVKVSRKLTAV</sequence>
<evidence type="ECO:0000259" key="3">
    <source>
        <dbReference type="Pfam" id="PF00868"/>
    </source>
</evidence>
<keyword evidence="2" id="KW-0812">Transmembrane</keyword>
<keyword evidence="2" id="KW-1133">Transmembrane helix</keyword>